<sequence length="67" mass="7686">MNRYFLEFRRGCLRCPDTESTKSVSATVVTLDVILYQRLKTQSTLSAPTVHTILIPWMLTWPLSDPS</sequence>
<dbReference type="InParanoid" id="I1CLF2"/>
<proteinExistence type="predicted"/>
<evidence type="ECO:0000313" key="2">
    <source>
        <dbReference type="Proteomes" id="UP000009138"/>
    </source>
</evidence>
<dbReference type="AlphaFoldDB" id="I1CLF2"/>
<dbReference type="VEuPathDB" id="FungiDB:RO3G_13993"/>
<name>I1CLF2_RHIO9</name>
<dbReference type="RefSeq" id="XP_067524678.1">
    <property type="nucleotide sequence ID" value="XM_067668577.1"/>
</dbReference>
<reference evidence="1 2" key="1">
    <citation type="journal article" date="2009" name="PLoS Genet.">
        <title>Genomic analysis of the basal lineage fungus Rhizopus oryzae reveals a whole-genome duplication.</title>
        <authorList>
            <person name="Ma L.-J."/>
            <person name="Ibrahim A.S."/>
            <person name="Skory C."/>
            <person name="Grabherr M.G."/>
            <person name="Burger G."/>
            <person name="Butler M."/>
            <person name="Elias M."/>
            <person name="Idnurm A."/>
            <person name="Lang B.F."/>
            <person name="Sone T."/>
            <person name="Abe A."/>
            <person name="Calvo S.E."/>
            <person name="Corrochano L.M."/>
            <person name="Engels R."/>
            <person name="Fu J."/>
            <person name="Hansberg W."/>
            <person name="Kim J.-M."/>
            <person name="Kodira C.D."/>
            <person name="Koehrsen M.J."/>
            <person name="Liu B."/>
            <person name="Miranda-Saavedra D."/>
            <person name="O'Leary S."/>
            <person name="Ortiz-Castellanos L."/>
            <person name="Poulter R."/>
            <person name="Rodriguez-Romero J."/>
            <person name="Ruiz-Herrera J."/>
            <person name="Shen Y.-Q."/>
            <person name="Zeng Q."/>
            <person name="Galagan J."/>
            <person name="Birren B.W."/>
            <person name="Cuomo C.A."/>
            <person name="Wickes B.L."/>
        </authorList>
    </citation>
    <scope>NUCLEOTIDE SEQUENCE [LARGE SCALE GENOMIC DNA]</scope>
    <source>
        <strain evidence="2">RA 99-880 / ATCC MYA-4621 / FGSC 9543 / NRRL 43880</strain>
    </source>
</reference>
<accession>I1CLF2</accession>
<keyword evidence="2" id="KW-1185">Reference proteome</keyword>
<dbReference type="GeneID" id="93620958"/>
<dbReference type="Proteomes" id="UP000009138">
    <property type="component" value="Unassembled WGS sequence"/>
</dbReference>
<gene>
    <name evidence="1" type="ORF">RO3G_13993</name>
</gene>
<protein>
    <submittedName>
        <fullName evidence="1">Uncharacterized protein</fullName>
    </submittedName>
</protein>
<dbReference type="EMBL" id="CH476744">
    <property type="protein sequence ID" value="EIE89282.1"/>
    <property type="molecule type" value="Genomic_DNA"/>
</dbReference>
<evidence type="ECO:0000313" key="1">
    <source>
        <dbReference type="EMBL" id="EIE89282.1"/>
    </source>
</evidence>
<organism evidence="1 2">
    <name type="scientific">Rhizopus delemar (strain RA 99-880 / ATCC MYA-4621 / FGSC 9543 / NRRL 43880)</name>
    <name type="common">Mucormycosis agent</name>
    <name type="synonym">Rhizopus arrhizus var. delemar</name>
    <dbReference type="NCBI Taxonomy" id="246409"/>
    <lineage>
        <taxon>Eukaryota</taxon>
        <taxon>Fungi</taxon>
        <taxon>Fungi incertae sedis</taxon>
        <taxon>Mucoromycota</taxon>
        <taxon>Mucoromycotina</taxon>
        <taxon>Mucoromycetes</taxon>
        <taxon>Mucorales</taxon>
        <taxon>Mucorineae</taxon>
        <taxon>Rhizopodaceae</taxon>
        <taxon>Rhizopus</taxon>
    </lineage>
</organism>